<sequence>MTCFEDNWTRRISQYFGCFLTVNLFKFFQYGQVHLISRHHISNDTAAENLHLLLHTSEAFTILYTSIHVASTFRVWLIHAILNNKRSSTINSSVNFDISTSLILTFSANAQFDTIFPVQKRAC</sequence>
<name>A0A024GK43_9STRA</name>
<gene>
    <name evidence="1" type="ORF">BN9_080620</name>
</gene>
<proteinExistence type="predicted"/>
<reference evidence="1 2" key="1">
    <citation type="submission" date="2012-05" db="EMBL/GenBank/DDBJ databases">
        <title>Recombination and specialization in a pathogen metapopulation.</title>
        <authorList>
            <person name="Gardiner A."/>
            <person name="Kemen E."/>
            <person name="Schultz-Larsen T."/>
            <person name="MacLean D."/>
            <person name="Van Oosterhout C."/>
            <person name="Jones J.D.G."/>
        </authorList>
    </citation>
    <scope>NUCLEOTIDE SEQUENCE [LARGE SCALE GENOMIC DNA]</scope>
    <source>
        <strain evidence="1 2">Ac Nc2</strain>
    </source>
</reference>
<protein>
    <submittedName>
        <fullName evidence="1">Uncharacterized protein</fullName>
    </submittedName>
</protein>
<evidence type="ECO:0000313" key="2">
    <source>
        <dbReference type="Proteomes" id="UP000053237"/>
    </source>
</evidence>
<dbReference type="EMBL" id="CAIX01000151">
    <property type="protein sequence ID" value="CCI47093.1"/>
    <property type="molecule type" value="Genomic_DNA"/>
</dbReference>
<evidence type="ECO:0000313" key="1">
    <source>
        <dbReference type="EMBL" id="CCI47093.1"/>
    </source>
</evidence>
<accession>A0A024GK43</accession>
<dbReference type="AlphaFoldDB" id="A0A024GK43"/>
<dbReference type="InParanoid" id="A0A024GK43"/>
<comment type="caution">
    <text evidence="1">The sequence shown here is derived from an EMBL/GenBank/DDBJ whole genome shotgun (WGS) entry which is preliminary data.</text>
</comment>
<keyword evidence="2" id="KW-1185">Reference proteome</keyword>
<organism evidence="1 2">
    <name type="scientific">Albugo candida</name>
    <dbReference type="NCBI Taxonomy" id="65357"/>
    <lineage>
        <taxon>Eukaryota</taxon>
        <taxon>Sar</taxon>
        <taxon>Stramenopiles</taxon>
        <taxon>Oomycota</taxon>
        <taxon>Peronosporomycetes</taxon>
        <taxon>Albuginales</taxon>
        <taxon>Albuginaceae</taxon>
        <taxon>Albugo</taxon>
    </lineage>
</organism>
<dbReference type="Proteomes" id="UP000053237">
    <property type="component" value="Unassembled WGS sequence"/>
</dbReference>